<keyword evidence="2" id="KW-1185">Reference proteome</keyword>
<gene>
    <name evidence="1" type="ORF">WN944_027960</name>
</gene>
<organism evidence="1 2">
    <name type="scientific">Citrus x changshan-huyou</name>
    <dbReference type="NCBI Taxonomy" id="2935761"/>
    <lineage>
        <taxon>Eukaryota</taxon>
        <taxon>Viridiplantae</taxon>
        <taxon>Streptophyta</taxon>
        <taxon>Embryophyta</taxon>
        <taxon>Tracheophyta</taxon>
        <taxon>Spermatophyta</taxon>
        <taxon>Magnoliopsida</taxon>
        <taxon>eudicotyledons</taxon>
        <taxon>Gunneridae</taxon>
        <taxon>Pentapetalae</taxon>
        <taxon>rosids</taxon>
        <taxon>malvids</taxon>
        <taxon>Sapindales</taxon>
        <taxon>Rutaceae</taxon>
        <taxon>Aurantioideae</taxon>
        <taxon>Citrus</taxon>
    </lineage>
</organism>
<sequence>MQVKMVAFSSKNACWLLWQGFVPRPTVKKNRLSTFWGTLAGNCVLAELRSLLVKHVAKEMSLRAGRIGLKRGSFLIEGNEQRFSFKRFNVNSISFNNFKGVVCYAKEEFIIECSINYSEKVSFSRLYLQLECVRQHQFIKTSDKNCI</sequence>
<dbReference type="Proteomes" id="UP001428341">
    <property type="component" value="Unassembled WGS sequence"/>
</dbReference>
<reference evidence="1 2" key="1">
    <citation type="submission" date="2024-05" db="EMBL/GenBank/DDBJ databases">
        <title>Haplotype-resolved chromosome-level genome assembly of Huyou (Citrus changshanensis).</title>
        <authorList>
            <person name="Miao C."/>
            <person name="Chen W."/>
            <person name="Wu Y."/>
            <person name="Wang L."/>
            <person name="Zhao S."/>
            <person name="Grierson D."/>
            <person name="Xu C."/>
            <person name="Chen K."/>
        </authorList>
    </citation>
    <scope>NUCLEOTIDE SEQUENCE [LARGE SCALE GENOMIC DNA]</scope>
    <source>
        <strain evidence="1">01-14</strain>
        <tissue evidence="1">Leaf</tissue>
    </source>
</reference>
<protein>
    <submittedName>
        <fullName evidence="1">Uncharacterized protein</fullName>
    </submittedName>
</protein>
<dbReference type="AlphaFoldDB" id="A0AAP0LPS7"/>
<proteinExistence type="predicted"/>
<accession>A0AAP0LPS7</accession>
<name>A0AAP0LPS7_9ROSI</name>
<comment type="caution">
    <text evidence="1">The sequence shown here is derived from an EMBL/GenBank/DDBJ whole genome shotgun (WGS) entry which is preliminary data.</text>
</comment>
<dbReference type="EMBL" id="JBCGBO010000025">
    <property type="protein sequence ID" value="KAK9175949.1"/>
    <property type="molecule type" value="Genomic_DNA"/>
</dbReference>
<evidence type="ECO:0000313" key="2">
    <source>
        <dbReference type="Proteomes" id="UP001428341"/>
    </source>
</evidence>
<evidence type="ECO:0000313" key="1">
    <source>
        <dbReference type="EMBL" id="KAK9175949.1"/>
    </source>
</evidence>